<dbReference type="Gene3D" id="3.40.47.10">
    <property type="match status" value="1"/>
</dbReference>
<dbReference type="PANTHER" id="PTHR34069">
    <property type="entry name" value="3-OXOACYL-[ACYL-CARRIER-PROTEIN] SYNTHASE 3"/>
    <property type="match status" value="1"/>
</dbReference>
<dbReference type="GO" id="GO:0033818">
    <property type="term" value="F:beta-ketoacyl-acyl-carrier-protein synthase III activity"/>
    <property type="evidence" value="ECO:0007669"/>
    <property type="project" value="UniProtKB-EC"/>
</dbReference>
<keyword evidence="3 6" id="KW-0012">Acyltransferase</keyword>
<reference evidence="7" key="1">
    <citation type="journal article" date="2019" name="Int. J. Syst. Evol. Microbiol.">
        <title>The Global Catalogue of Microorganisms (GCM) 10K type strain sequencing project: providing services to taxonomists for standard genome sequencing and annotation.</title>
        <authorList>
            <consortium name="The Broad Institute Genomics Platform"/>
            <consortium name="The Broad Institute Genome Sequencing Center for Infectious Disease"/>
            <person name="Wu L."/>
            <person name="Ma J."/>
        </authorList>
    </citation>
    <scope>NUCLEOTIDE SEQUENCE [LARGE SCALE GENOMIC DNA]</scope>
    <source>
        <strain evidence="7">SYNS20</strain>
    </source>
</reference>
<dbReference type="InterPro" id="IPR013747">
    <property type="entry name" value="ACP_syn_III_C"/>
</dbReference>
<gene>
    <name evidence="6" type="ORF">ACFQVC_32260</name>
</gene>
<dbReference type="EMBL" id="JBHTCF010000018">
    <property type="protein sequence ID" value="MFC7308876.1"/>
    <property type="molecule type" value="Genomic_DNA"/>
</dbReference>
<organism evidence="6 7">
    <name type="scientific">Streptomyces monticola</name>
    <dbReference type="NCBI Taxonomy" id="2666263"/>
    <lineage>
        <taxon>Bacteria</taxon>
        <taxon>Bacillati</taxon>
        <taxon>Actinomycetota</taxon>
        <taxon>Actinomycetes</taxon>
        <taxon>Kitasatosporales</taxon>
        <taxon>Streptomycetaceae</taxon>
        <taxon>Streptomyces</taxon>
    </lineage>
</organism>
<accession>A0ABW2JRS1</accession>
<dbReference type="InterPro" id="IPR016039">
    <property type="entry name" value="Thiolase-like"/>
</dbReference>
<dbReference type="InterPro" id="IPR013751">
    <property type="entry name" value="ACP_syn_III_N"/>
</dbReference>
<dbReference type="CDD" id="cd00830">
    <property type="entry name" value="KAS_III"/>
    <property type="match status" value="1"/>
</dbReference>
<dbReference type="RefSeq" id="WP_381837284.1">
    <property type="nucleotide sequence ID" value="NZ_JBHTCF010000018.1"/>
</dbReference>
<keyword evidence="7" id="KW-1185">Reference proteome</keyword>
<feature type="domain" description="Beta-ketoacyl-[acyl-carrier-protein] synthase III C-terminal" evidence="4">
    <location>
        <begin position="244"/>
        <end position="333"/>
    </location>
</feature>
<evidence type="ECO:0000256" key="1">
    <source>
        <dbReference type="ARBA" id="ARBA00022490"/>
    </source>
</evidence>
<name>A0ABW2JRS1_9ACTN</name>
<dbReference type="Pfam" id="PF08541">
    <property type="entry name" value="ACP_syn_III_C"/>
    <property type="match status" value="1"/>
</dbReference>
<evidence type="ECO:0000259" key="5">
    <source>
        <dbReference type="Pfam" id="PF08545"/>
    </source>
</evidence>
<dbReference type="Pfam" id="PF08545">
    <property type="entry name" value="ACP_syn_III"/>
    <property type="match status" value="1"/>
</dbReference>
<protein>
    <submittedName>
        <fullName evidence="6">Beta-ketoacyl-ACP synthase 3</fullName>
        <ecNumber evidence="6">2.3.1.180</ecNumber>
    </submittedName>
</protein>
<dbReference type="EC" id="2.3.1.180" evidence="6"/>
<dbReference type="PANTHER" id="PTHR34069:SF2">
    <property type="entry name" value="BETA-KETOACYL-[ACYL-CARRIER-PROTEIN] SYNTHASE III"/>
    <property type="match status" value="1"/>
</dbReference>
<feature type="domain" description="Beta-ketoacyl-[acyl-carrier-protein] synthase III N-terminal" evidence="5">
    <location>
        <begin position="119"/>
        <end position="196"/>
    </location>
</feature>
<comment type="caution">
    <text evidence="6">The sequence shown here is derived from an EMBL/GenBank/DDBJ whole genome shotgun (WGS) entry which is preliminary data.</text>
</comment>
<evidence type="ECO:0000259" key="4">
    <source>
        <dbReference type="Pfam" id="PF08541"/>
    </source>
</evidence>
<proteinExistence type="predicted"/>
<dbReference type="NCBIfam" id="NF006829">
    <property type="entry name" value="PRK09352.1"/>
    <property type="match status" value="1"/>
</dbReference>
<keyword evidence="1" id="KW-0963">Cytoplasm</keyword>
<dbReference type="Proteomes" id="UP001596523">
    <property type="component" value="Unassembled WGS sequence"/>
</dbReference>
<evidence type="ECO:0000313" key="6">
    <source>
        <dbReference type="EMBL" id="MFC7308876.1"/>
    </source>
</evidence>
<keyword evidence="2 6" id="KW-0808">Transferase</keyword>
<evidence type="ECO:0000313" key="7">
    <source>
        <dbReference type="Proteomes" id="UP001596523"/>
    </source>
</evidence>
<evidence type="ECO:0000256" key="3">
    <source>
        <dbReference type="ARBA" id="ARBA00023315"/>
    </source>
</evidence>
<sequence length="335" mass="34791">MLNPAEDSPLPARLVSVGAYRPRTCLDNDELARAHALDTSDAWIRQRTGIATRHIASPGESLEFMGARAAERALARAGFTDQGAQAADCILAASMSHLDSSQSLARGISKELGGRHATFDVSAACAGFCVGLELARCLIATRTFRRILVVGAERMSDIVDPHDRTTSVIFADGAGAGLVCAAPEPEIGPAAWGTEGAAGRLLHRSPLAPIAAAPEGPPAYLTMRGPELYRWVMGTVPRAAREALDKAGVHTDDLSAVVLHQANDRMTTALVAALGLPPHVVVSHDVVSSGNTSAASVPLAVDALLADHPDLSGKLALLTGFGAGLTFAAQVVRLP</sequence>
<evidence type="ECO:0000256" key="2">
    <source>
        <dbReference type="ARBA" id="ARBA00022679"/>
    </source>
</evidence>
<dbReference type="SUPFAM" id="SSF53901">
    <property type="entry name" value="Thiolase-like"/>
    <property type="match status" value="1"/>
</dbReference>